<dbReference type="RefSeq" id="WP_037046972.1">
    <property type="nucleotide sequence ID" value="NZ_BAAAUZ010000007.1"/>
</dbReference>
<accession>A0A9W6NY83</accession>
<reference evidence="1" key="2">
    <citation type="submission" date="2023-01" db="EMBL/GenBank/DDBJ databases">
        <authorList>
            <person name="Sun Q."/>
            <person name="Evtushenko L."/>
        </authorList>
    </citation>
    <scope>NUCLEOTIDE SEQUENCE</scope>
    <source>
        <strain evidence="1">VKM Ac-1069</strain>
    </source>
</reference>
<dbReference type="AlphaFoldDB" id="A0A9W6NY83"/>
<proteinExistence type="predicted"/>
<evidence type="ECO:0008006" key="3">
    <source>
        <dbReference type="Google" id="ProtNLM"/>
    </source>
</evidence>
<organism evidence="1 2">
    <name type="scientific">Pseudonocardia halophobica</name>
    <dbReference type="NCBI Taxonomy" id="29401"/>
    <lineage>
        <taxon>Bacteria</taxon>
        <taxon>Bacillati</taxon>
        <taxon>Actinomycetota</taxon>
        <taxon>Actinomycetes</taxon>
        <taxon>Pseudonocardiales</taxon>
        <taxon>Pseudonocardiaceae</taxon>
        <taxon>Pseudonocardia</taxon>
    </lineage>
</organism>
<keyword evidence="2" id="KW-1185">Reference proteome</keyword>
<dbReference type="EMBL" id="BSFQ01000022">
    <property type="protein sequence ID" value="GLL13481.1"/>
    <property type="molecule type" value="Genomic_DNA"/>
</dbReference>
<gene>
    <name evidence="1" type="ORF">GCM10017577_46250</name>
</gene>
<evidence type="ECO:0000313" key="2">
    <source>
        <dbReference type="Proteomes" id="UP001143463"/>
    </source>
</evidence>
<evidence type="ECO:0000313" key="1">
    <source>
        <dbReference type="EMBL" id="GLL13481.1"/>
    </source>
</evidence>
<reference evidence="1" key="1">
    <citation type="journal article" date="2014" name="Int. J. Syst. Evol. Microbiol.">
        <title>Complete genome sequence of Corynebacterium casei LMG S-19264T (=DSM 44701T), isolated from a smear-ripened cheese.</title>
        <authorList>
            <consortium name="US DOE Joint Genome Institute (JGI-PGF)"/>
            <person name="Walter F."/>
            <person name="Albersmeier A."/>
            <person name="Kalinowski J."/>
            <person name="Ruckert C."/>
        </authorList>
    </citation>
    <scope>NUCLEOTIDE SEQUENCE</scope>
    <source>
        <strain evidence="1">VKM Ac-1069</strain>
    </source>
</reference>
<name>A0A9W6NY83_9PSEU</name>
<protein>
    <recommendedName>
        <fullName evidence="3">DUF3987 domain-containing protein</fullName>
    </recommendedName>
</protein>
<dbReference type="Proteomes" id="UP001143463">
    <property type="component" value="Unassembled WGS sequence"/>
</dbReference>
<comment type="caution">
    <text evidence="1">The sequence shown here is derived from an EMBL/GenBank/DDBJ whole genome shotgun (WGS) entry which is preliminary data.</text>
</comment>
<sequence>MTGNVFEFVNPAAPEQPGQLPNIPTDFWEAREELRHIRQAAHSRLRSADLVLHATLARISAMVDPGLELDTGLGPGSLNYFAAAVAPSGVGKSTGARAARSLVDVPGYLDQPAEDGKPAFLDGIAIGSGEGLAESFYGTVWREIPGAIDKQGNPRTEKVRTQVRKHAFVSVDEGEVFTKLAERSGSTLATTIRSAWPGETLGQANASEERTRIVKAGSYSLGLLVGYQPSTAAPLLADSDTGTTQRFAWVAGTDRNGPTERIPTPGPLNLRLTDEYGAPLTGTISAAVEIQEELFRRQVRLNRGEEIPDPLNSHESFMRSKMAALLTLLSGRTHIGLGDWELAGILWDTSCAVRDSLIEMAKEKKREMQRVADDAAVELAARKADVTSPEAVQVRLQRVAKVLVNSLKNAGGEMTRSKAKHALASRDRFMFDVAVEFAEAKGYVTATEYGIRLRVA</sequence>